<accession>A0ABV6R6X0</accession>
<proteinExistence type="predicted"/>
<dbReference type="Proteomes" id="UP001589906">
    <property type="component" value="Unassembled WGS sequence"/>
</dbReference>
<protein>
    <submittedName>
        <fullName evidence="2">Uncharacterized protein</fullName>
    </submittedName>
</protein>
<evidence type="ECO:0000256" key="1">
    <source>
        <dbReference type="SAM" id="MobiDB-lite"/>
    </source>
</evidence>
<organism evidence="2 3">
    <name type="scientific">Brevundimonas balnearis</name>
    <dbReference type="NCBI Taxonomy" id="1572858"/>
    <lineage>
        <taxon>Bacteria</taxon>
        <taxon>Pseudomonadati</taxon>
        <taxon>Pseudomonadota</taxon>
        <taxon>Alphaproteobacteria</taxon>
        <taxon>Caulobacterales</taxon>
        <taxon>Caulobacteraceae</taxon>
        <taxon>Brevundimonas</taxon>
    </lineage>
</organism>
<gene>
    <name evidence="2" type="ORF">ACFFGE_10835</name>
</gene>
<reference evidence="2 3" key="1">
    <citation type="submission" date="2024-09" db="EMBL/GenBank/DDBJ databases">
        <authorList>
            <person name="Sun Q."/>
            <person name="Mori K."/>
        </authorList>
    </citation>
    <scope>NUCLEOTIDE SEQUENCE [LARGE SCALE GENOMIC DNA]</scope>
    <source>
        <strain evidence="2 3">NCAIM B.02621</strain>
    </source>
</reference>
<sequence>MHHKRGRARRRRAGCKLCKPWKMNGWRTEREGGERFSDHARRRAAAEAERAERLGGAQG</sequence>
<name>A0ABV6R6X0_9CAUL</name>
<dbReference type="EMBL" id="JBHLSW010000007">
    <property type="protein sequence ID" value="MFC0634368.1"/>
    <property type="molecule type" value="Genomic_DNA"/>
</dbReference>
<keyword evidence="3" id="KW-1185">Reference proteome</keyword>
<dbReference type="RefSeq" id="WP_376836415.1">
    <property type="nucleotide sequence ID" value="NZ_JBHLSW010000007.1"/>
</dbReference>
<evidence type="ECO:0000313" key="3">
    <source>
        <dbReference type="Proteomes" id="UP001589906"/>
    </source>
</evidence>
<feature type="compositionally biased region" description="Basic and acidic residues" evidence="1">
    <location>
        <begin position="29"/>
        <end position="53"/>
    </location>
</feature>
<evidence type="ECO:0000313" key="2">
    <source>
        <dbReference type="EMBL" id="MFC0634368.1"/>
    </source>
</evidence>
<feature type="region of interest" description="Disordered" evidence="1">
    <location>
        <begin position="29"/>
        <end position="59"/>
    </location>
</feature>
<comment type="caution">
    <text evidence="2">The sequence shown here is derived from an EMBL/GenBank/DDBJ whole genome shotgun (WGS) entry which is preliminary data.</text>
</comment>